<keyword evidence="1" id="KW-0677">Repeat</keyword>
<dbReference type="InterPro" id="IPR002110">
    <property type="entry name" value="Ankyrin_rpt"/>
</dbReference>
<comment type="caution">
    <text evidence="4">The sequence shown here is derived from an EMBL/GenBank/DDBJ whole genome shotgun (WGS) entry which is preliminary data.</text>
</comment>
<dbReference type="InterPro" id="IPR000845">
    <property type="entry name" value="Nucleoside_phosphorylase_d"/>
</dbReference>
<dbReference type="PANTHER" id="PTHR46082">
    <property type="entry name" value="ATP/GTP-BINDING PROTEIN-RELATED"/>
    <property type="match status" value="1"/>
</dbReference>
<protein>
    <submittedName>
        <fullName evidence="4">Vegetative incompatibility protein HET-E-1</fullName>
    </submittedName>
</protein>
<dbReference type="Proteomes" id="UP000310108">
    <property type="component" value="Unassembled WGS sequence"/>
</dbReference>
<dbReference type="InterPro" id="IPR035994">
    <property type="entry name" value="Nucleoside_phosphorylase_sf"/>
</dbReference>
<dbReference type="GO" id="GO:0009116">
    <property type="term" value="P:nucleoside metabolic process"/>
    <property type="evidence" value="ECO:0007669"/>
    <property type="project" value="InterPro"/>
</dbReference>
<dbReference type="SUPFAM" id="SSF52540">
    <property type="entry name" value="P-loop containing nucleoside triphosphate hydrolases"/>
    <property type="match status" value="1"/>
</dbReference>
<dbReference type="Pfam" id="PF01048">
    <property type="entry name" value="PNP_UDP_1"/>
    <property type="match status" value="1"/>
</dbReference>
<dbReference type="InterPro" id="IPR056884">
    <property type="entry name" value="NPHP3-like_N"/>
</dbReference>
<reference evidence="4 5" key="1">
    <citation type="journal article" date="2019" name="PLoS ONE">
        <title>Comparative genome analysis indicates high evolutionary potential of pathogenicity genes in Colletotrichum tanaceti.</title>
        <authorList>
            <person name="Lelwala R.V."/>
            <person name="Korhonen P.K."/>
            <person name="Young N.D."/>
            <person name="Scott J.B."/>
            <person name="Ades P.A."/>
            <person name="Gasser R.B."/>
            <person name="Taylor P.W.J."/>
        </authorList>
    </citation>
    <scope>NUCLEOTIDE SEQUENCE [LARGE SCALE GENOMIC DNA]</scope>
    <source>
        <strain evidence="4">BRIP57314</strain>
    </source>
</reference>
<keyword evidence="5" id="KW-1185">Reference proteome</keyword>
<dbReference type="PROSITE" id="PS50837">
    <property type="entry name" value="NACHT"/>
    <property type="match status" value="1"/>
</dbReference>
<feature type="repeat" description="ANK" evidence="2">
    <location>
        <begin position="859"/>
        <end position="891"/>
    </location>
</feature>
<dbReference type="PANTHER" id="PTHR46082:SF11">
    <property type="entry name" value="AAA+ ATPASE DOMAIN-CONTAINING PROTEIN-RELATED"/>
    <property type="match status" value="1"/>
</dbReference>
<proteinExistence type="predicted"/>
<dbReference type="InterPro" id="IPR054471">
    <property type="entry name" value="GPIID_WHD"/>
</dbReference>
<evidence type="ECO:0000313" key="5">
    <source>
        <dbReference type="Proteomes" id="UP000310108"/>
    </source>
</evidence>
<dbReference type="STRING" id="1306861.A0A4U6X544"/>
<dbReference type="PROSITE" id="PS50088">
    <property type="entry name" value="ANK_REPEAT"/>
    <property type="match status" value="1"/>
</dbReference>
<keyword evidence="2" id="KW-0040">ANK repeat</keyword>
<dbReference type="SUPFAM" id="SSF53167">
    <property type="entry name" value="Purine and uridine phosphorylases"/>
    <property type="match status" value="1"/>
</dbReference>
<dbReference type="Gene3D" id="1.25.40.20">
    <property type="entry name" value="Ankyrin repeat-containing domain"/>
    <property type="match status" value="1"/>
</dbReference>
<dbReference type="Gene3D" id="3.40.50.1580">
    <property type="entry name" value="Nucleoside phosphorylase domain"/>
    <property type="match status" value="1"/>
</dbReference>
<dbReference type="EMBL" id="PJEX01000458">
    <property type="protein sequence ID" value="TKW49939.1"/>
    <property type="molecule type" value="Genomic_DNA"/>
</dbReference>
<organism evidence="4 5">
    <name type="scientific">Colletotrichum tanaceti</name>
    <dbReference type="NCBI Taxonomy" id="1306861"/>
    <lineage>
        <taxon>Eukaryota</taxon>
        <taxon>Fungi</taxon>
        <taxon>Dikarya</taxon>
        <taxon>Ascomycota</taxon>
        <taxon>Pezizomycotina</taxon>
        <taxon>Sordariomycetes</taxon>
        <taxon>Hypocreomycetidae</taxon>
        <taxon>Glomerellales</taxon>
        <taxon>Glomerellaceae</taxon>
        <taxon>Colletotrichum</taxon>
        <taxon>Colletotrichum destructivum species complex</taxon>
    </lineage>
</organism>
<dbReference type="SUPFAM" id="SSF48403">
    <property type="entry name" value="Ankyrin repeat"/>
    <property type="match status" value="1"/>
</dbReference>
<dbReference type="GO" id="GO:0003824">
    <property type="term" value="F:catalytic activity"/>
    <property type="evidence" value="ECO:0007669"/>
    <property type="project" value="InterPro"/>
</dbReference>
<dbReference type="AlphaFoldDB" id="A0A4U6X544"/>
<dbReference type="PROSITE" id="PS50297">
    <property type="entry name" value="ANK_REP_REGION"/>
    <property type="match status" value="1"/>
</dbReference>
<sequence length="903" mass="101040">MSDPRIYTVGWICALPAEFAAARAFLDKKHPGPEPFAQNDNNTYALGTMGEHNVVIVVMPKKEYGIAAAATVARDMVHSFPNISIGLMVGVGGGAPSQRHDIRLGDVVVSTRDGGRSGVVQFDYGKAIQNQEFVETGSLSPPPPAVLNAVAGLETDYMMEGSGLTIKVNKALEQWKRLRNTHSRPPASTDRLYRSGFCIPDTHNVVSRHERGEDEDDPAVHYGLIASANQVMKNAEIRDRLSREKGVLCFEMEAAGLMNHFPCLIVRGICDYSDTHKNKAWQGFAAMSAAAYAKDLLHRVFLNMIKAEKRIREVLESRSLACIKSTTRSVEAQLATIGSRSQHQKIEKWLSPPDTSTHSNQAREVRHAGTGMWFLESEAFTEWKRGLRRQLWLYGMPGSGKTVLSTTILDHLTQTGDIVTLNFFFDFSNVDKQKPDDMCRSLAFQLYTKREESRNHLDTLLACHDDGQRQPTTQALSQCLREMLQSTGRLCILLDALDECVKRTELLEWIQDFISSPESDLTCVQLIATSRPEEEFIRETRSRSGSSICVWLEKDVVNVDIQSYIETRLATSKEFARWASTPSILQQIRDGVGGKADGMFRWAACQLDSLETCLDRQEIEAALKALPQDLNATYDRILQRVSQSRKKKTIRLLQFLMCSKRPLTLGEAVDAMAVRLGEDGRYFDPRDRLPDPTDVTRFCPGLIFLVERAGAAGVDRFLQLAHLTVQEYLTRTEIGGFCKLDRSISITQTCLTNLASVEEDQVSKMRDRFPLARYAAEIWTGHAIVAESSDETVAMIVGFLQSQKDCRVWTRLYNAERPLDEDPETPDASGFYFACREGLKASVSRLISQQRDVKAQGGKYGNALQVASLMGHETIIQMLLDAGADINAQRHREAFMAMLCKLQ</sequence>
<dbReference type="InterPro" id="IPR036770">
    <property type="entry name" value="Ankyrin_rpt-contain_sf"/>
</dbReference>
<evidence type="ECO:0000256" key="1">
    <source>
        <dbReference type="ARBA" id="ARBA00022737"/>
    </source>
</evidence>
<dbReference type="Pfam" id="PF24883">
    <property type="entry name" value="NPHP3_N"/>
    <property type="match status" value="1"/>
</dbReference>
<evidence type="ECO:0000313" key="4">
    <source>
        <dbReference type="EMBL" id="TKW49939.1"/>
    </source>
</evidence>
<dbReference type="InterPro" id="IPR053137">
    <property type="entry name" value="NLR-like"/>
</dbReference>
<dbReference type="InterPro" id="IPR007111">
    <property type="entry name" value="NACHT_NTPase"/>
</dbReference>
<dbReference type="Gene3D" id="3.40.50.300">
    <property type="entry name" value="P-loop containing nucleotide triphosphate hydrolases"/>
    <property type="match status" value="1"/>
</dbReference>
<name>A0A4U6X544_9PEZI</name>
<evidence type="ECO:0000256" key="2">
    <source>
        <dbReference type="PROSITE-ProRule" id="PRU00023"/>
    </source>
</evidence>
<dbReference type="Pfam" id="PF22939">
    <property type="entry name" value="WHD_GPIID"/>
    <property type="match status" value="1"/>
</dbReference>
<dbReference type="InterPro" id="IPR027417">
    <property type="entry name" value="P-loop_NTPase"/>
</dbReference>
<accession>A0A4U6X544</accession>
<feature type="domain" description="NACHT" evidence="3">
    <location>
        <begin position="389"/>
        <end position="532"/>
    </location>
</feature>
<gene>
    <name evidence="4" type="primary">HET-E1</name>
    <name evidence="4" type="ORF">CTA1_10835</name>
</gene>
<dbReference type="OrthoDB" id="194358at2759"/>
<evidence type="ECO:0000259" key="3">
    <source>
        <dbReference type="PROSITE" id="PS50837"/>
    </source>
</evidence>